<geneLocation type="plasmid" evidence="7 8">
    <name>unnamed4</name>
</geneLocation>
<dbReference type="KEGG" id="run:DR864_29300"/>
<evidence type="ECO:0000256" key="1">
    <source>
        <dbReference type="ARBA" id="ARBA00010641"/>
    </source>
</evidence>
<dbReference type="OrthoDB" id="9780326at2"/>
<evidence type="ECO:0000259" key="6">
    <source>
        <dbReference type="Pfam" id="PF08281"/>
    </source>
</evidence>
<feature type="domain" description="RNA polymerase sigma-70 region 2" evidence="5">
    <location>
        <begin position="11"/>
        <end position="75"/>
    </location>
</feature>
<dbReference type="RefSeq" id="WP_114070702.1">
    <property type="nucleotide sequence ID" value="NZ_CP030854.1"/>
</dbReference>
<dbReference type="AlphaFoldDB" id="A0A344TTJ1"/>
<evidence type="ECO:0000259" key="5">
    <source>
        <dbReference type="Pfam" id="PF04542"/>
    </source>
</evidence>
<dbReference type="InterPro" id="IPR013249">
    <property type="entry name" value="RNA_pol_sigma70_r4_t2"/>
</dbReference>
<keyword evidence="7" id="KW-0614">Plasmid</keyword>
<sequence>MEKDFLHLLNIHRGILYKVCNLYLDNVEDRQDLFQEIVLQLWKAFPSFRNESAPSTWMYRVALNTAISNFRKRGKEGKKIELTASELQVPDVRYDDEINELAIRLREAIECLNAIEKAIILLYLDERSYTEIAAITGISLSNVGVKINRIKSKLKTIINH</sequence>
<dbReference type="SUPFAM" id="SSF88946">
    <property type="entry name" value="Sigma2 domain of RNA polymerase sigma factors"/>
    <property type="match status" value="1"/>
</dbReference>
<dbReference type="InterPro" id="IPR007627">
    <property type="entry name" value="RNA_pol_sigma70_r2"/>
</dbReference>
<dbReference type="Gene3D" id="1.10.1740.10">
    <property type="match status" value="1"/>
</dbReference>
<accession>A0A344TTJ1</accession>
<keyword evidence="2" id="KW-0805">Transcription regulation</keyword>
<dbReference type="PANTHER" id="PTHR43133:SF45">
    <property type="entry name" value="RNA POLYMERASE ECF-TYPE SIGMA FACTOR"/>
    <property type="match status" value="1"/>
</dbReference>
<reference evidence="7 8" key="1">
    <citation type="submission" date="2018-07" db="EMBL/GenBank/DDBJ databases">
        <title>Genome sequencing of Runella.</title>
        <authorList>
            <person name="Baek M.-G."/>
            <person name="Yi H."/>
        </authorList>
    </citation>
    <scope>NUCLEOTIDE SEQUENCE [LARGE SCALE GENOMIC DNA]</scope>
    <source>
        <strain evidence="7 8">HYN0085</strain>
        <plasmid evidence="7 8">unnamed4</plasmid>
    </source>
</reference>
<dbReference type="SUPFAM" id="SSF88659">
    <property type="entry name" value="Sigma3 and sigma4 domains of RNA polymerase sigma factors"/>
    <property type="match status" value="1"/>
</dbReference>
<dbReference type="InterPro" id="IPR013324">
    <property type="entry name" value="RNA_pol_sigma_r3/r4-like"/>
</dbReference>
<dbReference type="Pfam" id="PF04542">
    <property type="entry name" value="Sigma70_r2"/>
    <property type="match status" value="1"/>
</dbReference>
<dbReference type="InterPro" id="IPR039425">
    <property type="entry name" value="RNA_pol_sigma-70-like"/>
</dbReference>
<evidence type="ECO:0000313" key="7">
    <source>
        <dbReference type="EMBL" id="AXE21962.1"/>
    </source>
</evidence>
<dbReference type="Proteomes" id="UP000251993">
    <property type="component" value="Plasmid unnamed4"/>
</dbReference>
<dbReference type="Pfam" id="PF08281">
    <property type="entry name" value="Sigma70_r4_2"/>
    <property type="match status" value="1"/>
</dbReference>
<dbReference type="Gene3D" id="1.10.10.10">
    <property type="entry name" value="Winged helix-like DNA-binding domain superfamily/Winged helix DNA-binding domain"/>
    <property type="match status" value="1"/>
</dbReference>
<dbReference type="InterPro" id="IPR013325">
    <property type="entry name" value="RNA_pol_sigma_r2"/>
</dbReference>
<dbReference type="EMBL" id="CP030854">
    <property type="protein sequence ID" value="AXE21962.1"/>
    <property type="molecule type" value="Genomic_DNA"/>
</dbReference>
<dbReference type="InterPro" id="IPR014284">
    <property type="entry name" value="RNA_pol_sigma-70_dom"/>
</dbReference>
<dbReference type="CDD" id="cd06171">
    <property type="entry name" value="Sigma70_r4"/>
    <property type="match status" value="1"/>
</dbReference>
<feature type="domain" description="RNA polymerase sigma factor 70 region 4 type 2" evidence="6">
    <location>
        <begin position="104"/>
        <end position="154"/>
    </location>
</feature>
<dbReference type="GO" id="GO:0016987">
    <property type="term" value="F:sigma factor activity"/>
    <property type="evidence" value="ECO:0007669"/>
    <property type="project" value="UniProtKB-KW"/>
</dbReference>
<evidence type="ECO:0000256" key="3">
    <source>
        <dbReference type="ARBA" id="ARBA00023082"/>
    </source>
</evidence>
<dbReference type="GO" id="GO:0003677">
    <property type="term" value="F:DNA binding"/>
    <property type="evidence" value="ECO:0007669"/>
    <property type="project" value="InterPro"/>
</dbReference>
<organism evidence="7 8">
    <name type="scientific">Runella rosea</name>
    <dbReference type="NCBI Taxonomy" id="2259595"/>
    <lineage>
        <taxon>Bacteria</taxon>
        <taxon>Pseudomonadati</taxon>
        <taxon>Bacteroidota</taxon>
        <taxon>Cytophagia</taxon>
        <taxon>Cytophagales</taxon>
        <taxon>Spirosomataceae</taxon>
        <taxon>Runella</taxon>
    </lineage>
</organism>
<evidence type="ECO:0000256" key="2">
    <source>
        <dbReference type="ARBA" id="ARBA00023015"/>
    </source>
</evidence>
<keyword evidence="8" id="KW-1185">Reference proteome</keyword>
<dbReference type="NCBIfam" id="TIGR02937">
    <property type="entry name" value="sigma70-ECF"/>
    <property type="match status" value="1"/>
</dbReference>
<comment type="similarity">
    <text evidence="1">Belongs to the sigma-70 factor family. ECF subfamily.</text>
</comment>
<dbReference type="GO" id="GO:0006352">
    <property type="term" value="P:DNA-templated transcription initiation"/>
    <property type="evidence" value="ECO:0007669"/>
    <property type="project" value="InterPro"/>
</dbReference>
<protein>
    <submittedName>
        <fullName evidence="7">RNA polymerase subunit sigma-70</fullName>
    </submittedName>
</protein>
<keyword evidence="4" id="KW-0804">Transcription</keyword>
<evidence type="ECO:0000313" key="8">
    <source>
        <dbReference type="Proteomes" id="UP000251993"/>
    </source>
</evidence>
<gene>
    <name evidence="7" type="ORF">DR864_29300</name>
</gene>
<dbReference type="PANTHER" id="PTHR43133">
    <property type="entry name" value="RNA POLYMERASE ECF-TYPE SIGMA FACTO"/>
    <property type="match status" value="1"/>
</dbReference>
<proteinExistence type="inferred from homology"/>
<evidence type="ECO:0000256" key="4">
    <source>
        <dbReference type="ARBA" id="ARBA00023163"/>
    </source>
</evidence>
<name>A0A344TTJ1_9BACT</name>
<dbReference type="InterPro" id="IPR036388">
    <property type="entry name" value="WH-like_DNA-bd_sf"/>
</dbReference>
<keyword evidence="3" id="KW-0731">Sigma factor</keyword>